<dbReference type="Gene3D" id="1.10.730.10">
    <property type="entry name" value="Isoleucyl-tRNA Synthetase, Domain 1"/>
    <property type="match status" value="1"/>
</dbReference>
<dbReference type="InterPro" id="IPR009080">
    <property type="entry name" value="tRNAsynth_Ia_anticodon-bd"/>
</dbReference>
<dbReference type="Proteomes" id="UP000053039">
    <property type="component" value="Unassembled WGS sequence"/>
</dbReference>
<keyword evidence="3" id="KW-0067">ATP-binding</keyword>
<keyword evidence="5" id="KW-0030">Aminoacyl-tRNA synthetase</keyword>
<gene>
    <name evidence="7" type="ORF">AQI94_22010</name>
</gene>
<feature type="domain" description="Methionyl/Valyl/Leucyl/Isoleucyl-tRNA synthetase anticodon-binding" evidence="6">
    <location>
        <begin position="30"/>
        <end position="82"/>
    </location>
</feature>
<evidence type="ECO:0000256" key="1">
    <source>
        <dbReference type="ARBA" id="ARBA00022598"/>
    </source>
</evidence>
<evidence type="ECO:0000256" key="2">
    <source>
        <dbReference type="ARBA" id="ARBA00022741"/>
    </source>
</evidence>
<accession>A0A124H9Y2</accession>
<name>A0A124H9Y2_9ACTN</name>
<keyword evidence="4" id="KW-0648">Protein biosynthesis</keyword>
<dbReference type="Pfam" id="PF08264">
    <property type="entry name" value="Anticodon_1"/>
    <property type="match status" value="1"/>
</dbReference>
<dbReference type="GO" id="GO:0005524">
    <property type="term" value="F:ATP binding"/>
    <property type="evidence" value="ECO:0007669"/>
    <property type="project" value="UniProtKB-KW"/>
</dbReference>
<keyword evidence="1" id="KW-0436">Ligase</keyword>
<evidence type="ECO:0000256" key="4">
    <source>
        <dbReference type="ARBA" id="ARBA00022917"/>
    </source>
</evidence>
<dbReference type="EMBL" id="LMWM01000024">
    <property type="protein sequence ID" value="KUM86391.1"/>
    <property type="molecule type" value="Genomic_DNA"/>
</dbReference>
<sequence length="83" mass="8826">MGNFSACSKALVCFATGRDSSASAAGLPGFAWDEAFDWYVELSETTFMAGGDAAKVSARVLGEVFDVTLRLLHSIDPFVTQTL</sequence>
<evidence type="ECO:0000256" key="3">
    <source>
        <dbReference type="ARBA" id="ARBA00022840"/>
    </source>
</evidence>
<dbReference type="AlphaFoldDB" id="A0A124H9Y2"/>
<evidence type="ECO:0000256" key="5">
    <source>
        <dbReference type="ARBA" id="ARBA00023146"/>
    </source>
</evidence>
<organism evidence="7 8">
    <name type="scientific">Streptomyces pseudovenezuelae</name>
    <dbReference type="NCBI Taxonomy" id="67350"/>
    <lineage>
        <taxon>Bacteria</taxon>
        <taxon>Bacillati</taxon>
        <taxon>Actinomycetota</taxon>
        <taxon>Actinomycetes</taxon>
        <taxon>Kitasatosporales</taxon>
        <taxon>Streptomycetaceae</taxon>
        <taxon>Streptomyces</taxon>
        <taxon>Streptomyces aurantiacus group</taxon>
    </lineage>
</organism>
<evidence type="ECO:0000259" key="6">
    <source>
        <dbReference type="Pfam" id="PF08264"/>
    </source>
</evidence>
<evidence type="ECO:0000313" key="7">
    <source>
        <dbReference type="EMBL" id="KUM86391.1"/>
    </source>
</evidence>
<dbReference type="SUPFAM" id="SSF47323">
    <property type="entry name" value="Anticodon-binding domain of a subclass of class I aminoacyl-tRNA synthetases"/>
    <property type="match status" value="1"/>
</dbReference>
<reference evidence="7 8" key="1">
    <citation type="submission" date="2015-10" db="EMBL/GenBank/DDBJ databases">
        <title>Draft genome sequence of Streptomyces pseudovenezuelae DSM 40212, type strain for the species Streptomyces pseudovenezuelae.</title>
        <authorList>
            <person name="Ruckert C."/>
            <person name="Winkler A."/>
            <person name="Kalinowski J."/>
            <person name="Kampfer P."/>
            <person name="Glaeser S."/>
        </authorList>
    </citation>
    <scope>NUCLEOTIDE SEQUENCE [LARGE SCALE GENOMIC DNA]</scope>
    <source>
        <strain evidence="7 8">DSM 40212</strain>
    </source>
</reference>
<dbReference type="GO" id="GO:0004812">
    <property type="term" value="F:aminoacyl-tRNA ligase activity"/>
    <property type="evidence" value="ECO:0007669"/>
    <property type="project" value="UniProtKB-KW"/>
</dbReference>
<evidence type="ECO:0000313" key="8">
    <source>
        <dbReference type="Proteomes" id="UP000053039"/>
    </source>
</evidence>
<protein>
    <recommendedName>
        <fullName evidence="6">Methionyl/Valyl/Leucyl/Isoleucyl-tRNA synthetase anticodon-binding domain-containing protein</fullName>
    </recommendedName>
</protein>
<comment type="caution">
    <text evidence="7">The sequence shown here is derived from an EMBL/GenBank/DDBJ whole genome shotgun (WGS) entry which is preliminary data.</text>
</comment>
<dbReference type="GO" id="GO:0006418">
    <property type="term" value="P:tRNA aminoacylation for protein translation"/>
    <property type="evidence" value="ECO:0007669"/>
    <property type="project" value="InterPro"/>
</dbReference>
<proteinExistence type="predicted"/>
<keyword evidence="2" id="KW-0547">Nucleotide-binding</keyword>
<dbReference type="InterPro" id="IPR013155">
    <property type="entry name" value="M/V/L/I-tRNA-synth_anticd-bd"/>
</dbReference>